<evidence type="ECO:0000256" key="4">
    <source>
        <dbReference type="ARBA" id="ARBA00023136"/>
    </source>
</evidence>
<dbReference type="Proteomes" id="UP001370490">
    <property type="component" value="Unassembled WGS sequence"/>
</dbReference>
<dbReference type="PANTHER" id="PTHR31234">
    <property type="entry name" value="LATE EMBRYOGENESIS ABUNDANT (LEA) HYDROXYPROLINE-RICH GLYCOPROTEIN FAMILY"/>
    <property type="match status" value="1"/>
</dbReference>
<accession>A0AAN8ZAH8</accession>
<dbReference type="PANTHER" id="PTHR31234:SF70">
    <property type="entry name" value="LATE EMBRYOGENESIS ABUNDANT PROTEIN LEA-2 SUBGROUP DOMAIN-CONTAINING PROTEIN"/>
    <property type="match status" value="1"/>
</dbReference>
<evidence type="ECO:0000256" key="5">
    <source>
        <dbReference type="SAM" id="MobiDB-lite"/>
    </source>
</evidence>
<feature type="region of interest" description="Disordered" evidence="5">
    <location>
        <begin position="1"/>
        <end position="47"/>
    </location>
</feature>
<evidence type="ECO:0000313" key="9">
    <source>
        <dbReference type="Proteomes" id="UP001370490"/>
    </source>
</evidence>
<sequence length="275" mass="30444">MADRVHPQDSPPAEPQNPQPQTTGQDLEAQKQPIQPASEKPVPAPPAGTYVIQVPKDQIFRVPPPENARRYQEYARKRRSRRSCCCRCFCWTLCFIVLFICLLAIAGAVLYLVFRPEKLKYSVQSIAIEGMNLTAVANSMSPEFDITIRADNPNDKIGVYYENGSNITVKYSDVKLCSGVIPTFYQPSNNITVFTTTLTGSGVVLSNATRTSLVDAQSEGSVPFNVKIKAPVKIKFGLIKTWKITVKVSCDISVNNLSADSTILNKHCDADVELW</sequence>
<name>A0AAN8ZAH8_9MAGN</name>
<evidence type="ECO:0000256" key="6">
    <source>
        <dbReference type="SAM" id="Phobius"/>
    </source>
</evidence>
<keyword evidence="3 6" id="KW-1133">Transmembrane helix</keyword>
<evidence type="ECO:0000313" key="8">
    <source>
        <dbReference type="EMBL" id="KAK6926433.1"/>
    </source>
</evidence>
<dbReference type="GO" id="GO:0005886">
    <property type="term" value="C:plasma membrane"/>
    <property type="evidence" value="ECO:0007669"/>
    <property type="project" value="TreeGrafter"/>
</dbReference>
<evidence type="ECO:0000256" key="1">
    <source>
        <dbReference type="ARBA" id="ARBA00004167"/>
    </source>
</evidence>
<dbReference type="InterPro" id="IPR004864">
    <property type="entry name" value="LEA_2"/>
</dbReference>
<keyword evidence="2 6" id="KW-0812">Transmembrane</keyword>
<dbReference type="GO" id="GO:0098542">
    <property type="term" value="P:defense response to other organism"/>
    <property type="evidence" value="ECO:0007669"/>
    <property type="project" value="InterPro"/>
</dbReference>
<comment type="caution">
    <text evidence="8">The sequence shown here is derived from an EMBL/GenBank/DDBJ whole genome shotgun (WGS) entry which is preliminary data.</text>
</comment>
<dbReference type="Pfam" id="PF03168">
    <property type="entry name" value="LEA_2"/>
    <property type="match status" value="1"/>
</dbReference>
<dbReference type="AlphaFoldDB" id="A0AAN8ZAH8"/>
<organism evidence="8 9">
    <name type="scientific">Dillenia turbinata</name>
    <dbReference type="NCBI Taxonomy" id="194707"/>
    <lineage>
        <taxon>Eukaryota</taxon>
        <taxon>Viridiplantae</taxon>
        <taxon>Streptophyta</taxon>
        <taxon>Embryophyta</taxon>
        <taxon>Tracheophyta</taxon>
        <taxon>Spermatophyta</taxon>
        <taxon>Magnoliopsida</taxon>
        <taxon>eudicotyledons</taxon>
        <taxon>Gunneridae</taxon>
        <taxon>Pentapetalae</taxon>
        <taxon>Dilleniales</taxon>
        <taxon>Dilleniaceae</taxon>
        <taxon>Dillenia</taxon>
    </lineage>
</organism>
<dbReference type="Gene3D" id="2.60.40.1820">
    <property type="match status" value="1"/>
</dbReference>
<reference evidence="8 9" key="1">
    <citation type="submission" date="2023-12" db="EMBL/GenBank/DDBJ databases">
        <title>A high-quality genome assembly for Dillenia turbinata (Dilleniales).</title>
        <authorList>
            <person name="Chanderbali A."/>
        </authorList>
    </citation>
    <scope>NUCLEOTIDE SEQUENCE [LARGE SCALE GENOMIC DNA]</scope>
    <source>
        <strain evidence="8">LSX21</strain>
        <tissue evidence="8">Leaf</tissue>
    </source>
</reference>
<keyword evidence="9" id="KW-1185">Reference proteome</keyword>
<feature type="domain" description="Late embryogenesis abundant protein LEA-2 subgroup" evidence="7">
    <location>
        <begin position="147"/>
        <end position="250"/>
    </location>
</feature>
<gene>
    <name evidence="8" type="ORF">RJ641_008152</name>
</gene>
<proteinExistence type="predicted"/>
<evidence type="ECO:0000256" key="3">
    <source>
        <dbReference type="ARBA" id="ARBA00022989"/>
    </source>
</evidence>
<dbReference type="InterPro" id="IPR044839">
    <property type="entry name" value="NDR1-like"/>
</dbReference>
<evidence type="ECO:0000256" key="2">
    <source>
        <dbReference type="ARBA" id="ARBA00022692"/>
    </source>
</evidence>
<feature type="transmembrane region" description="Helical" evidence="6">
    <location>
        <begin position="88"/>
        <end position="114"/>
    </location>
</feature>
<protein>
    <submittedName>
        <fullName evidence="8">Late embryogenesis abundant protein, LEA_2 subgroup</fullName>
    </submittedName>
</protein>
<feature type="compositionally biased region" description="Pro residues" evidence="5">
    <location>
        <begin position="9"/>
        <end position="18"/>
    </location>
</feature>
<keyword evidence="4 6" id="KW-0472">Membrane</keyword>
<dbReference type="EMBL" id="JBAMMX010000015">
    <property type="protein sequence ID" value="KAK6926433.1"/>
    <property type="molecule type" value="Genomic_DNA"/>
</dbReference>
<evidence type="ECO:0000259" key="7">
    <source>
        <dbReference type="Pfam" id="PF03168"/>
    </source>
</evidence>
<comment type="subcellular location">
    <subcellularLocation>
        <location evidence="1">Membrane</location>
        <topology evidence="1">Single-pass membrane protein</topology>
    </subcellularLocation>
</comment>